<protein>
    <submittedName>
        <fullName evidence="3">PhzF family phenazine biosynthesis protein</fullName>
    </submittedName>
</protein>
<organism evidence="3 4">
    <name type="scientific">Dinghuibacter silviterrae</name>
    <dbReference type="NCBI Taxonomy" id="1539049"/>
    <lineage>
        <taxon>Bacteria</taxon>
        <taxon>Pseudomonadati</taxon>
        <taxon>Bacteroidota</taxon>
        <taxon>Chitinophagia</taxon>
        <taxon>Chitinophagales</taxon>
        <taxon>Chitinophagaceae</taxon>
        <taxon>Dinghuibacter</taxon>
    </lineage>
</organism>
<dbReference type="SUPFAM" id="SSF54506">
    <property type="entry name" value="Diaminopimelate epimerase-like"/>
    <property type="match status" value="1"/>
</dbReference>
<comment type="caution">
    <text evidence="3">The sequence shown here is derived from an EMBL/GenBank/DDBJ whole genome shotgun (WGS) entry which is preliminary data.</text>
</comment>
<dbReference type="PANTHER" id="PTHR13774">
    <property type="entry name" value="PHENAZINE BIOSYNTHESIS PROTEIN"/>
    <property type="match status" value="1"/>
</dbReference>
<name>A0A4R8DSL2_9BACT</name>
<evidence type="ECO:0000256" key="2">
    <source>
        <dbReference type="PIRSR" id="PIRSR016184-1"/>
    </source>
</evidence>
<dbReference type="GO" id="GO:0016853">
    <property type="term" value="F:isomerase activity"/>
    <property type="evidence" value="ECO:0007669"/>
    <property type="project" value="TreeGrafter"/>
</dbReference>
<accession>A0A4R8DSL2</accession>
<keyword evidence="4" id="KW-1185">Reference proteome</keyword>
<dbReference type="EMBL" id="SODV01000001">
    <property type="protein sequence ID" value="TDX00848.1"/>
    <property type="molecule type" value="Genomic_DNA"/>
</dbReference>
<comment type="similarity">
    <text evidence="1">Belongs to the PhzF family.</text>
</comment>
<dbReference type="Proteomes" id="UP000294498">
    <property type="component" value="Unassembled WGS sequence"/>
</dbReference>
<evidence type="ECO:0000313" key="4">
    <source>
        <dbReference type="Proteomes" id="UP000294498"/>
    </source>
</evidence>
<gene>
    <name evidence="3" type="ORF">EDB95_1877</name>
</gene>
<evidence type="ECO:0000256" key="1">
    <source>
        <dbReference type="ARBA" id="ARBA00008270"/>
    </source>
</evidence>
<reference evidence="3 4" key="1">
    <citation type="submission" date="2019-03" db="EMBL/GenBank/DDBJ databases">
        <title>Genomic Encyclopedia of Type Strains, Phase IV (KMG-IV): sequencing the most valuable type-strain genomes for metagenomic binning, comparative biology and taxonomic classification.</title>
        <authorList>
            <person name="Goeker M."/>
        </authorList>
    </citation>
    <scope>NUCLEOTIDE SEQUENCE [LARGE SCALE GENOMIC DNA]</scope>
    <source>
        <strain evidence="3 4">DSM 100059</strain>
    </source>
</reference>
<proteinExistence type="inferred from homology"/>
<evidence type="ECO:0000313" key="3">
    <source>
        <dbReference type="EMBL" id="TDX00848.1"/>
    </source>
</evidence>
<dbReference type="NCBIfam" id="TIGR00654">
    <property type="entry name" value="PhzF_family"/>
    <property type="match status" value="1"/>
</dbReference>
<dbReference type="PANTHER" id="PTHR13774:SF32">
    <property type="entry name" value="ANTISENSE-ENHANCING SEQUENCE 1"/>
    <property type="match status" value="1"/>
</dbReference>
<dbReference type="Gene3D" id="3.10.310.10">
    <property type="entry name" value="Diaminopimelate Epimerase, Chain A, domain 1"/>
    <property type="match status" value="2"/>
</dbReference>
<dbReference type="GO" id="GO:0005737">
    <property type="term" value="C:cytoplasm"/>
    <property type="evidence" value="ECO:0007669"/>
    <property type="project" value="TreeGrafter"/>
</dbReference>
<sequence>MYIPYYHADVFTEVPFSGNGLSIFLPPVELPADRMLRITQEMKQFESIFVRPRPEGTLVDARVFTVEEELSFAGHPSIGAAAQLHALNRAGETEAGWIFIFPQKSLPIATRKTDYGYSCTMNQGEAEFGEPLPEAAGKPVLEALQIDPKDRDEKYPLQVVSTGLPYLLVPLKRNFTTANIGAEGLSEMLEAVGAKFIGLVDVDGRSMRTGDNLGKVEDIATGSLAGPVGAYLVRHGVAAPGEEIGLVQGVHLGRESRLYVTVSSDVIVRGGVVLLAEGRLLCP</sequence>
<dbReference type="InterPro" id="IPR003719">
    <property type="entry name" value="Phenazine_PhzF-like"/>
</dbReference>
<dbReference type="RefSeq" id="WP_162852530.1">
    <property type="nucleotide sequence ID" value="NZ_SODV01000001.1"/>
</dbReference>
<dbReference type="PIRSF" id="PIRSF016184">
    <property type="entry name" value="PhzC_PhzF"/>
    <property type="match status" value="1"/>
</dbReference>
<dbReference type="Pfam" id="PF02567">
    <property type="entry name" value="PhzC-PhzF"/>
    <property type="match status" value="1"/>
</dbReference>
<dbReference type="AlphaFoldDB" id="A0A4R8DSL2"/>
<feature type="active site" evidence="2">
    <location>
        <position position="46"/>
    </location>
</feature>